<sequence length="1013" mass="116223">MDFPRILTVAASAGSGKTYALSERYTTLLLEPTIGALPRNILAITFTKAATEEMKGRIISSLKETALSNSPIRRSANEKVEELLIKYSDFKVQTIDSFLAAIVKSSALELGLSPQLEVIPESISHLNLVLDELFSHIRPGSQGKDKEITGRFLSLLNELLQTDPEIGWDIRQVILKNISELKQRTSRGQRLKEMFSYEDAARKRKEIKKSIKAFLNDYGDVLIFKEHFTRAAHRLLKEKEFQPWESKMLLKESITELCKKNSLTSGIPQEEWEGIQRNISSLAEITAHCHFAPFVSFFTLFEETMRALKNRQRIVFVEELSAQLKAFLTAGGAVPEIYFHLGDRISHFLIDEFQDTSRLQWESLFPLIEEALSRGGSLFYVGDKKQSIYGFRGGESALFNEAKGAFPSVEKENIEERFPEINYRSRKNIISFINKTFSIENLTLWTEHSGISEQLPEFSVVTYAHSRQKAFRGKEGGLVRVEKISPGEPLGREELDTKLGERLIELIRDDITHRFSPRDIAILVRKNTEVSWITRTLSSVGIPIASEKTLNISSNCLVQEIISLLTFLNSPPDNLSFACFISGDVFLKATALTREDIFSFLLHNRKSRSPLYVTFRDTFPEVWEKFLAECFQAVGFLPPYDLLCRIFRGYDVFQNFPDDEGFFYQLLEAIKISEGEGNCTLEAFLNLWHSGEEKKEGFQVILPEYTDAIKVMTIHKAKGLGFPVVIIPFAYLDNKSIQEVYGEERDSFIPYRLRRNYMSASPMLKKLYREELTMQLLNEINAFYVAVSRAESELYIFLPEYRSMAGKLLPPIITTESVLESGCPLSLTAPTPKKKKVPPSPAHISEWQEKLHRTHIKEHELTPFRGKGARERGIFTHKFLARIIKLSKNWEEEIEELLPQLAEGEKEIVPLTKRLLGKKEFKRWFFLPDDVQVFCEKEIVDTYGAAHRVDRLLVSVRSAVVIEFKYGEPRSDEHKEQVITYLKLLDEVFPDKNIEGWLVYVDEMKQEKILWAG</sequence>
<evidence type="ECO:0000256" key="3">
    <source>
        <dbReference type="ARBA" id="ARBA00022763"/>
    </source>
</evidence>
<keyword evidence="2 14" id="KW-0547">Nucleotide-binding</keyword>
<dbReference type="GO" id="GO:0043138">
    <property type="term" value="F:3'-5' DNA helicase activity"/>
    <property type="evidence" value="ECO:0007669"/>
    <property type="project" value="UniProtKB-EC"/>
</dbReference>
<dbReference type="InterPro" id="IPR014016">
    <property type="entry name" value="UvrD-like_ATP-bd"/>
</dbReference>
<protein>
    <recommendedName>
        <fullName evidence="12">DNA 3'-5' helicase</fullName>
        <ecNumber evidence="12">5.6.2.4</ecNumber>
    </recommendedName>
</protein>
<dbReference type="PROSITE" id="PS51217">
    <property type="entry name" value="UVRD_HELICASE_CTER"/>
    <property type="match status" value="1"/>
</dbReference>
<evidence type="ECO:0000256" key="5">
    <source>
        <dbReference type="ARBA" id="ARBA00022806"/>
    </source>
</evidence>
<dbReference type="GO" id="GO:0004527">
    <property type="term" value="F:exonuclease activity"/>
    <property type="evidence" value="ECO:0007669"/>
    <property type="project" value="UniProtKB-KW"/>
</dbReference>
<accession>A0A399FWE9</accession>
<dbReference type="AlphaFoldDB" id="A0A399FWE9"/>
<gene>
    <name evidence="17" type="ORF">B9J77_04425</name>
</gene>
<dbReference type="PANTHER" id="PTHR11070">
    <property type="entry name" value="UVRD / RECB / PCRA DNA HELICASE FAMILY MEMBER"/>
    <property type="match status" value="1"/>
</dbReference>
<keyword evidence="7 14" id="KW-0067">ATP-binding</keyword>
<reference evidence="17 18" key="1">
    <citation type="submission" date="2018-08" db="EMBL/GenBank/DDBJ databases">
        <title>Draft genome of candidate division NPL-UPA2 bacterium Unc8 that adapted to ultra-basic serpentinizing groundwater.</title>
        <authorList>
            <person name="Ishii S."/>
            <person name="Suzuki S."/>
            <person name="Nealson K.H."/>
        </authorList>
    </citation>
    <scope>NUCLEOTIDE SEQUENCE [LARGE SCALE GENOMIC DNA]</scope>
    <source>
        <strain evidence="17">Unc8</strain>
    </source>
</reference>
<keyword evidence="8" id="KW-0238">DNA-binding</keyword>
<evidence type="ECO:0000256" key="4">
    <source>
        <dbReference type="ARBA" id="ARBA00022801"/>
    </source>
</evidence>
<evidence type="ECO:0000256" key="12">
    <source>
        <dbReference type="ARBA" id="ARBA00034808"/>
    </source>
</evidence>
<evidence type="ECO:0000313" key="17">
    <source>
        <dbReference type="EMBL" id="RIH99825.1"/>
    </source>
</evidence>
<comment type="catalytic activity">
    <reaction evidence="13">
        <text>ATP + H2O = ADP + phosphate + H(+)</text>
        <dbReference type="Rhea" id="RHEA:13065"/>
        <dbReference type="ChEBI" id="CHEBI:15377"/>
        <dbReference type="ChEBI" id="CHEBI:15378"/>
        <dbReference type="ChEBI" id="CHEBI:30616"/>
        <dbReference type="ChEBI" id="CHEBI:43474"/>
        <dbReference type="ChEBI" id="CHEBI:456216"/>
        <dbReference type="EC" id="5.6.2.4"/>
    </reaction>
</comment>
<feature type="domain" description="UvrD-like helicase C-terminal" evidence="16">
    <location>
        <begin position="458"/>
        <end position="719"/>
    </location>
</feature>
<evidence type="ECO:0000256" key="13">
    <source>
        <dbReference type="ARBA" id="ARBA00048988"/>
    </source>
</evidence>
<dbReference type="Gene3D" id="3.90.320.10">
    <property type="match status" value="1"/>
</dbReference>
<evidence type="ECO:0000256" key="6">
    <source>
        <dbReference type="ARBA" id="ARBA00022839"/>
    </source>
</evidence>
<comment type="caution">
    <text evidence="17">The sequence shown here is derived from an EMBL/GenBank/DDBJ whole genome shotgun (WGS) entry which is preliminary data.</text>
</comment>
<evidence type="ECO:0000256" key="10">
    <source>
        <dbReference type="ARBA" id="ARBA00023235"/>
    </source>
</evidence>
<comment type="catalytic activity">
    <reaction evidence="11">
        <text>Couples ATP hydrolysis with the unwinding of duplex DNA by translocating in the 3'-5' direction.</text>
        <dbReference type="EC" id="5.6.2.4"/>
    </reaction>
</comment>
<evidence type="ECO:0000256" key="14">
    <source>
        <dbReference type="PROSITE-ProRule" id="PRU00560"/>
    </source>
</evidence>
<feature type="domain" description="UvrD-like helicase ATP-binding" evidence="15">
    <location>
        <begin position="1"/>
        <end position="426"/>
    </location>
</feature>
<evidence type="ECO:0000313" key="18">
    <source>
        <dbReference type="Proteomes" id="UP000266287"/>
    </source>
</evidence>
<evidence type="ECO:0000259" key="16">
    <source>
        <dbReference type="PROSITE" id="PS51217"/>
    </source>
</evidence>
<dbReference type="InterPro" id="IPR000212">
    <property type="entry name" value="DNA_helicase_UvrD/REP"/>
</dbReference>
<dbReference type="GO" id="GO:0005524">
    <property type="term" value="F:ATP binding"/>
    <property type="evidence" value="ECO:0007669"/>
    <property type="project" value="UniProtKB-UniRule"/>
</dbReference>
<dbReference type="Gene3D" id="3.40.50.300">
    <property type="entry name" value="P-loop containing nucleotide triphosphate hydrolases"/>
    <property type="match status" value="4"/>
</dbReference>
<keyword evidence="5 14" id="KW-0347">Helicase</keyword>
<dbReference type="InterPro" id="IPR027417">
    <property type="entry name" value="P-loop_NTPase"/>
</dbReference>
<keyword evidence="3" id="KW-0227">DNA damage</keyword>
<dbReference type="InterPro" id="IPR014017">
    <property type="entry name" value="DNA_helicase_UvrD-like_C"/>
</dbReference>
<keyword evidence="6" id="KW-0269">Exonuclease</keyword>
<dbReference type="GO" id="GO:0003677">
    <property type="term" value="F:DNA binding"/>
    <property type="evidence" value="ECO:0007669"/>
    <property type="project" value="UniProtKB-KW"/>
</dbReference>
<dbReference type="EC" id="5.6.2.4" evidence="12"/>
<dbReference type="GO" id="GO:0005829">
    <property type="term" value="C:cytosol"/>
    <property type="evidence" value="ECO:0007669"/>
    <property type="project" value="TreeGrafter"/>
</dbReference>
<evidence type="ECO:0000259" key="15">
    <source>
        <dbReference type="PROSITE" id="PS51198"/>
    </source>
</evidence>
<evidence type="ECO:0000256" key="8">
    <source>
        <dbReference type="ARBA" id="ARBA00023125"/>
    </source>
</evidence>
<feature type="binding site" evidence="14">
    <location>
        <begin position="11"/>
        <end position="18"/>
    </location>
    <ligand>
        <name>ATP</name>
        <dbReference type="ChEBI" id="CHEBI:30616"/>
    </ligand>
</feature>
<evidence type="ECO:0000256" key="7">
    <source>
        <dbReference type="ARBA" id="ARBA00022840"/>
    </source>
</evidence>
<dbReference type="EMBL" id="NDHY01000011">
    <property type="protein sequence ID" value="RIH99825.1"/>
    <property type="molecule type" value="Genomic_DNA"/>
</dbReference>
<dbReference type="Pfam" id="PF00580">
    <property type="entry name" value="UvrD-helicase"/>
    <property type="match status" value="1"/>
</dbReference>
<dbReference type="Proteomes" id="UP000266287">
    <property type="component" value="Unassembled WGS sequence"/>
</dbReference>
<keyword evidence="1" id="KW-0540">Nuclease</keyword>
<name>A0A399FWE9_UNCN2</name>
<evidence type="ECO:0000256" key="9">
    <source>
        <dbReference type="ARBA" id="ARBA00023204"/>
    </source>
</evidence>
<keyword evidence="4 14" id="KW-0378">Hydrolase</keyword>
<keyword evidence="10" id="KW-0413">Isomerase</keyword>
<dbReference type="InterPro" id="IPR011604">
    <property type="entry name" value="PDDEXK-like_dom_sf"/>
</dbReference>
<dbReference type="PROSITE" id="PS51198">
    <property type="entry name" value="UVRD_HELICASE_ATP_BIND"/>
    <property type="match status" value="1"/>
</dbReference>
<organism evidence="17 18">
    <name type="scientific">candidate division NPL-UPA2 bacterium Unc8</name>
    <dbReference type="NCBI Taxonomy" id="1980939"/>
    <lineage>
        <taxon>Bacteria</taxon>
    </lineage>
</organism>
<proteinExistence type="predicted"/>
<dbReference type="Pfam" id="PF13361">
    <property type="entry name" value="UvrD_C"/>
    <property type="match status" value="1"/>
</dbReference>
<evidence type="ECO:0000256" key="2">
    <source>
        <dbReference type="ARBA" id="ARBA00022741"/>
    </source>
</evidence>
<evidence type="ECO:0000256" key="11">
    <source>
        <dbReference type="ARBA" id="ARBA00034617"/>
    </source>
</evidence>
<dbReference type="GO" id="GO:0000725">
    <property type="term" value="P:recombinational repair"/>
    <property type="evidence" value="ECO:0007669"/>
    <property type="project" value="TreeGrafter"/>
</dbReference>
<dbReference type="PANTHER" id="PTHR11070:SF67">
    <property type="entry name" value="DNA 3'-5' HELICASE"/>
    <property type="match status" value="1"/>
</dbReference>
<dbReference type="GO" id="GO:0016887">
    <property type="term" value="F:ATP hydrolysis activity"/>
    <property type="evidence" value="ECO:0007669"/>
    <property type="project" value="RHEA"/>
</dbReference>
<keyword evidence="9" id="KW-0234">DNA repair</keyword>
<dbReference type="SUPFAM" id="SSF52540">
    <property type="entry name" value="P-loop containing nucleoside triphosphate hydrolases"/>
    <property type="match status" value="1"/>
</dbReference>
<evidence type="ECO:0000256" key="1">
    <source>
        <dbReference type="ARBA" id="ARBA00022722"/>
    </source>
</evidence>